<dbReference type="SUPFAM" id="SSF55729">
    <property type="entry name" value="Acyl-CoA N-acyltransferases (Nat)"/>
    <property type="match status" value="1"/>
</dbReference>
<dbReference type="STRING" id="573061.Clocel_3295"/>
<dbReference type="Proteomes" id="UP000002730">
    <property type="component" value="Chromosome"/>
</dbReference>
<dbReference type="InterPro" id="IPR016181">
    <property type="entry name" value="Acyl_CoA_acyltransferase"/>
</dbReference>
<dbReference type="KEGG" id="ccb:Clocel_3295"/>
<keyword evidence="3" id="KW-1185">Reference proteome</keyword>
<gene>
    <name evidence="2" type="ordered locus">Clocel_3295</name>
</gene>
<evidence type="ECO:0000259" key="1">
    <source>
        <dbReference type="PROSITE" id="PS51186"/>
    </source>
</evidence>
<evidence type="ECO:0000313" key="3">
    <source>
        <dbReference type="Proteomes" id="UP000002730"/>
    </source>
</evidence>
<feature type="domain" description="N-acetyltransferase" evidence="1">
    <location>
        <begin position="2"/>
        <end position="149"/>
    </location>
</feature>
<dbReference type="RefSeq" id="WP_010073370.1">
    <property type="nucleotide sequence ID" value="NC_014393.1"/>
</dbReference>
<accession>D9SV02</accession>
<proteinExistence type="predicted"/>
<evidence type="ECO:0000313" key="2">
    <source>
        <dbReference type="EMBL" id="ADL52977.1"/>
    </source>
</evidence>
<dbReference type="Pfam" id="PF13527">
    <property type="entry name" value="Acetyltransf_9"/>
    <property type="match status" value="1"/>
</dbReference>
<reference evidence="2 3" key="1">
    <citation type="submission" date="2010-08" db="EMBL/GenBank/DDBJ databases">
        <title>Complete sequence of Clostridium cellulovorans 743B.</title>
        <authorList>
            <consortium name="US DOE Joint Genome Institute"/>
            <person name="Lucas S."/>
            <person name="Copeland A."/>
            <person name="Lapidus A."/>
            <person name="Cheng J.-F."/>
            <person name="Bruce D."/>
            <person name="Goodwin L."/>
            <person name="Pitluck S."/>
            <person name="Chertkov O."/>
            <person name="Detter J.C."/>
            <person name="Han C."/>
            <person name="Tapia R."/>
            <person name="Land M."/>
            <person name="Hauser L."/>
            <person name="Chang Y.-J."/>
            <person name="Jeffries C."/>
            <person name="Kyrpides N."/>
            <person name="Ivanova N."/>
            <person name="Mikhailova N."/>
            <person name="Hemme C.L."/>
            <person name="Woyke T."/>
        </authorList>
    </citation>
    <scope>NUCLEOTIDE SEQUENCE [LARGE SCALE GENOMIC DNA]</scope>
    <source>
        <strain evidence="3">ATCC 35296 / DSM 3052 / OCM 3 / 743B</strain>
    </source>
</reference>
<dbReference type="GO" id="GO:0030649">
    <property type="term" value="P:aminoglycoside antibiotic catabolic process"/>
    <property type="evidence" value="ECO:0007669"/>
    <property type="project" value="TreeGrafter"/>
</dbReference>
<dbReference type="Gene3D" id="3.40.630.30">
    <property type="match status" value="2"/>
</dbReference>
<dbReference type="InterPro" id="IPR051554">
    <property type="entry name" value="Acetyltransferase_Eis"/>
</dbReference>
<dbReference type="HOGENOM" id="CLU_867919_0_0_9"/>
<dbReference type="GO" id="GO:0034069">
    <property type="term" value="F:aminoglycoside N-acetyltransferase activity"/>
    <property type="evidence" value="ECO:0007669"/>
    <property type="project" value="TreeGrafter"/>
</dbReference>
<dbReference type="InterPro" id="IPR000182">
    <property type="entry name" value="GNAT_dom"/>
</dbReference>
<dbReference type="PANTHER" id="PTHR37817">
    <property type="entry name" value="N-ACETYLTRANSFERASE EIS"/>
    <property type="match status" value="1"/>
</dbReference>
<dbReference type="eggNOG" id="COG4552">
    <property type="taxonomic scope" value="Bacteria"/>
</dbReference>
<dbReference type="PROSITE" id="PS51186">
    <property type="entry name" value="GNAT"/>
    <property type="match status" value="1"/>
</dbReference>
<dbReference type="OrthoDB" id="9796171at2"/>
<keyword evidence="2" id="KW-0808">Transferase</keyword>
<sequence>MIVFRNLYPNELEKWFDFLVEEIFKSESKKFFSNHWYNDPYKDINGIFVAVDADGNFLSTLRVLVRDIYINGMKISCGGISCVGTKEEYRGQKLSTTLVQMSIKYMEDRNICISYLLSGDYNEKYYNRYGYYKCPRYIKYSSINKCNNDSYDYCIRDLNIEGDIRDISDIHEKFSSKFNGSIVRSMEYWKEWIVSNTTCSCKIAYDNSGKVIAYISFQVDNNNIEILDFGCLSEYINIFDSLIEKISSDMDGDNFKVIYDMNITSSMEVESSWEPCCFMYKLITPFLIGNLKVDSSEKLLEILKGDGDVSKLLVWAVDDF</sequence>
<dbReference type="AlphaFoldDB" id="D9SV02"/>
<name>D9SV02_CLOC7</name>
<dbReference type="CDD" id="cd04301">
    <property type="entry name" value="NAT_SF"/>
    <property type="match status" value="1"/>
</dbReference>
<organism evidence="2 3">
    <name type="scientific">Clostridium cellulovorans (strain ATCC 35296 / DSM 3052 / OCM 3 / 743B)</name>
    <dbReference type="NCBI Taxonomy" id="573061"/>
    <lineage>
        <taxon>Bacteria</taxon>
        <taxon>Bacillati</taxon>
        <taxon>Bacillota</taxon>
        <taxon>Clostridia</taxon>
        <taxon>Eubacteriales</taxon>
        <taxon>Clostridiaceae</taxon>
        <taxon>Clostridium</taxon>
    </lineage>
</organism>
<dbReference type="PANTHER" id="PTHR37817:SF1">
    <property type="entry name" value="N-ACETYLTRANSFERASE EIS"/>
    <property type="match status" value="1"/>
</dbReference>
<protein>
    <submittedName>
        <fullName evidence="2">GCN5-related N-acetyltransferase</fullName>
    </submittedName>
</protein>
<dbReference type="EMBL" id="CP002160">
    <property type="protein sequence ID" value="ADL52977.1"/>
    <property type="molecule type" value="Genomic_DNA"/>
</dbReference>